<dbReference type="Proteomes" id="UP001208570">
    <property type="component" value="Unassembled WGS sequence"/>
</dbReference>
<dbReference type="CDD" id="cd20237">
    <property type="entry name" value="PFM_LIN24-like"/>
    <property type="match status" value="1"/>
</dbReference>
<feature type="region of interest" description="Disordered" evidence="1">
    <location>
        <begin position="294"/>
        <end position="324"/>
    </location>
</feature>
<evidence type="ECO:0000313" key="2">
    <source>
        <dbReference type="EMBL" id="KAK2142187.1"/>
    </source>
</evidence>
<name>A0AAD9IX26_9ANNE</name>
<dbReference type="PANTHER" id="PTHR39369">
    <property type="entry name" value="LIN-24 (TWENTY-FOUR) LIKE"/>
    <property type="match status" value="1"/>
</dbReference>
<dbReference type="Gene3D" id="2.170.15.10">
    <property type="entry name" value="Proaerolysin, chain A, domain 3"/>
    <property type="match status" value="1"/>
</dbReference>
<comment type="caution">
    <text evidence="2">The sequence shown here is derived from an EMBL/GenBank/DDBJ whole genome shotgun (WGS) entry which is preliminary data.</text>
</comment>
<dbReference type="SUPFAM" id="SSF56973">
    <property type="entry name" value="Aerolisin/ETX pore-forming domain"/>
    <property type="match status" value="1"/>
</dbReference>
<accession>A0AAD9IX26</accession>
<proteinExistence type="predicted"/>
<organism evidence="2 3">
    <name type="scientific">Paralvinella palmiformis</name>
    <dbReference type="NCBI Taxonomy" id="53620"/>
    <lineage>
        <taxon>Eukaryota</taxon>
        <taxon>Metazoa</taxon>
        <taxon>Spiralia</taxon>
        <taxon>Lophotrochozoa</taxon>
        <taxon>Annelida</taxon>
        <taxon>Polychaeta</taxon>
        <taxon>Sedentaria</taxon>
        <taxon>Canalipalpata</taxon>
        <taxon>Terebellida</taxon>
        <taxon>Terebelliformia</taxon>
        <taxon>Alvinellidae</taxon>
        <taxon>Paralvinella</taxon>
    </lineage>
</organism>
<protein>
    <submittedName>
        <fullName evidence="2">Uncharacterized protein</fullName>
    </submittedName>
</protein>
<evidence type="ECO:0000256" key="1">
    <source>
        <dbReference type="SAM" id="MobiDB-lite"/>
    </source>
</evidence>
<gene>
    <name evidence="2" type="ORF">LSH36_987g00025</name>
</gene>
<sequence length="324" mass="36837">MPTDDLVDLEAVVKTWARQEYDAIANKKQRKLQEKERSKHQTYINLTIDWSEVVFVDKAIEFPLIPDGRSKTQTIENATNAIQASGGGGVHSGLVRTFRPSMSVLFRTKFKNMTDRQQEYTMRTEKTTKSAMMTEIESGYTRGVEMSVTLKTPGELLEANAGYKREYSLTHLSGQSFEEELHWGVDSVIKVKKNHVANARLVVYEQKGSGHFVVETEVSGRVYVTFTNIRDNNSFIMATSEDICTVLEEHVRDERKNGRNMDFIRFDTKGGKVYIRTSGKCQFQYGIRQEVQVDQKPLGDVTSGDDQDYVSDNGGEIDEDEEEP</sequence>
<dbReference type="EMBL" id="JAODUP010000987">
    <property type="protein sequence ID" value="KAK2142187.1"/>
    <property type="molecule type" value="Genomic_DNA"/>
</dbReference>
<keyword evidence="3" id="KW-1185">Reference proteome</keyword>
<dbReference type="PANTHER" id="PTHR39369:SF6">
    <property type="entry name" value="LIN-24 (TWENTY-FOUR) LIKE"/>
    <property type="match status" value="1"/>
</dbReference>
<dbReference type="AlphaFoldDB" id="A0AAD9IX26"/>
<reference evidence="2" key="1">
    <citation type="journal article" date="2023" name="Mol. Biol. Evol.">
        <title>Third-Generation Sequencing Reveals the Adaptive Role of the Epigenome in Three Deep-Sea Polychaetes.</title>
        <authorList>
            <person name="Perez M."/>
            <person name="Aroh O."/>
            <person name="Sun Y."/>
            <person name="Lan Y."/>
            <person name="Juniper S.K."/>
            <person name="Young C.R."/>
            <person name="Angers B."/>
            <person name="Qian P.Y."/>
        </authorList>
    </citation>
    <scope>NUCLEOTIDE SEQUENCE</scope>
    <source>
        <strain evidence="2">P08H-3</strain>
    </source>
</reference>
<evidence type="ECO:0000313" key="3">
    <source>
        <dbReference type="Proteomes" id="UP001208570"/>
    </source>
</evidence>
<feature type="compositionally biased region" description="Acidic residues" evidence="1">
    <location>
        <begin position="303"/>
        <end position="324"/>
    </location>
</feature>